<feature type="domain" description="CARDB" evidence="1">
    <location>
        <begin position="40"/>
        <end position="141"/>
    </location>
</feature>
<evidence type="ECO:0000313" key="3">
    <source>
        <dbReference type="Proteomes" id="UP000179157"/>
    </source>
</evidence>
<dbReference type="InterPro" id="IPR011635">
    <property type="entry name" value="CARDB"/>
</dbReference>
<gene>
    <name evidence="2" type="ORF">A2Z21_08035</name>
</gene>
<protein>
    <recommendedName>
        <fullName evidence="1">CARDB domain-containing protein</fullName>
    </recommendedName>
</protein>
<name>A0A1F5UNP3_FRAXR</name>
<dbReference type="InterPro" id="IPR013783">
    <property type="entry name" value="Ig-like_fold"/>
</dbReference>
<dbReference type="EMBL" id="MFGX01000130">
    <property type="protein sequence ID" value="OGF52720.1"/>
    <property type="molecule type" value="Genomic_DNA"/>
</dbReference>
<dbReference type="Proteomes" id="UP000179157">
    <property type="component" value="Unassembled WGS sequence"/>
</dbReference>
<dbReference type="Gene3D" id="2.60.40.10">
    <property type="entry name" value="Immunoglobulins"/>
    <property type="match status" value="1"/>
</dbReference>
<accession>A0A1F5UNP3</accession>
<organism evidence="2 3">
    <name type="scientific">Fraserbacteria sp. (strain RBG_16_55_9)</name>
    <dbReference type="NCBI Taxonomy" id="1817864"/>
    <lineage>
        <taxon>Bacteria</taxon>
        <taxon>Candidatus Fraseribacteriota</taxon>
    </lineage>
</organism>
<sequence length="437" mass="46722">MNRTNDWVNRALCSSLVSIVLILGFAGGMNVSVAAQANRAPDLVVERLVLDPLEPEPGVGVELKATVTNKGQARVIIGFSVYFEADDKFLSSKQISRHLDPGKQSDVKILWTAAEGEHTLRVRVDAFDDVVESNETNNTLETRVDVRRLEGIRSITMGLLENIGQGLQKTGQALQIQSSNDVAQLLNAFQVSLGTARQELSTSADRISILGQILSSNLAGEGQVQSSNQVAKVYRSTAAALDNAIQGIQRLNPQLLTDAFVQVRMSLVDLSALSIEGISLSGISETVPLMDQGLEKAEQLQAALGGAKNVDVNAVAQDLLTLLSQIGVQLIHVGDGVIQTGQERAAHFSDSKGQPVSHYQSGQELKVSASDANHLKLEVFDATGKPVFTSEAEGSQLNWNGTGGDSRALLPGRYFYRLTITASGSARVELGEIVVSP</sequence>
<dbReference type="AlphaFoldDB" id="A0A1F5UNP3"/>
<evidence type="ECO:0000313" key="2">
    <source>
        <dbReference type="EMBL" id="OGF52720.1"/>
    </source>
</evidence>
<proteinExistence type="predicted"/>
<reference evidence="2 3" key="1">
    <citation type="journal article" date="2016" name="Nat. Commun.">
        <title>Thousands of microbial genomes shed light on interconnected biogeochemical processes in an aquifer system.</title>
        <authorList>
            <person name="Anantharaman K."/>
            <person name="Brown C.T."/>
            <person name="Hug L.A."/>
            <person name="Sharon I."/>
            <person name="Castelle C.J."/>
            <person name="Probst A.J."/>
            <person name="Thomas B.C."/>
            <person name="Singh A."/>
            <person name="Wilkins M.J."/>
            <person name="Karaoz U."/>
            <person name="Brodie E.L."/>
            <person name="Williams K.H."/>
            <person name="Hubbard S.S."/>
            <person name="Banfield J.F."/>
        </authorList>
    </citation>
    <scope>NUCLEOTIDE SEQUENCE [LARGE SCALE GENOMIC DNA]</scope>
    <source>
        <strain evidence="3">RBG_16_55_9</strain>
    </source>
</reference>
<evidence type="ECO:0000259" key="1">
    <source>
        <dbReference type="Pfam" id="PF07705"/>
    </source>
</evidence>
<comment type="caution">
    <text evidence="2">The sequence shown here is derived from an EMBL/GenBank/DDBJ whole genome shotgun (WGS) entry which is preliminary data.</text>
</comment>
<dbReference type="Pfam" id="PF07705">
    <property type="entry name" value="CARDB"/>
    <property type="match status" value="1"/>
</dbReference>
<dbReference type="Gene3D" id="2.60.40.4070">
    <property type="match status" value="1"/>
</dbReference>